<dbReference type="RefSeq" id="WP_308866464.1">
    <property type="nucleotide sequence ID" value="NZ_JAVFWO010000001.1"/>
</dbReference>
<evidence type="ECO:0000313" key="2">
    <source>
        <dbReference type="Proteomes" id="UP001235133"/>
    </source>
</evidence>
<evidence type="ECO:0008006" key="3">
    <source>
        <dbReference type="Google" id="ProtNLM"/>
    </source>
</evidence>
<dbReference type="Proteomes" id="UP001235133">
    <property type="component" value="Unassembled WGS sequence"/>
</dbReference>
<keyword evidence="2" id="KW-1185">Reference proteome</keyword>
<proteinExistence type="predicted"/>
<comment type="caution">
    <text evidence="1">The sequence shown here is derived from an EMBL/GenBank/DDBJ whole genome shotgun (WGS) entry which is preliminary data.</text>
</comment>
<protein>
    <recommendedName>
        <fullName evidence="3">DNA-binding protein</fullName>
    </recommendedName>
</protein>
<evidence type="ECO:0000313" key="1">
    <source>
        <dbReference type="EMBL" id="MDQ7877066.1"/>
    </source>
</evidence>
<gene>
    <name evidence="1" type="ORF">Q9R08_03665</name>
</gene>
<dbReference type="EMBL" id="JAVFWO010000001">
    <property type="protein sequence ID" value="MDQ7877066.1"/>
    <property type="molecule type" value="Genomic_DNA"/>
</dbReference>
<name>A0ABU0Z0L5_9MICO</name>
<sequence>MSILTADTDSTQAVVALDHASAAAAVGMSPSRLRQHVRLGDVVPHFSGTKPLYLVSDLQAFIERLPTHPEHLLNM</sequence>
<reference evidence="1 2" key="1">
    <citation type="submission" date="2023-08" db="EMBL/GenBank/DDBJ databases">
        <title>Microbacterium psychrotolerans sp. nov., a psychrotolerant bacterium isolated from soil in Heilongjiang Province, China.</title>
        <authorList>
            <person name="An P."/>
            <person name="Zhao D."/>
            <person name="Xiang H."/>
        </authorList>
    </citation>
    <scope>NUCLEOTIDE SEQUENCE [LARGE SCALE GENOMIC DNA]</scope>
    <source>
        <strain evidence="1 2">QXD-8</strain>
    </source>
</reference>
<organism evidence="1 2">
    <name type="scientific">Microbacterium psychrotolerans</name>
    <dbReference type="NCBI Taxonomy" id="3068321"/>
    <lineage>
        <taxon>Bacteria</taxon>
        <taxon>Bacillati</taxon>
        <taxon>Actinomycetota</taxon>
        <taxon>Actinomycetes</taxon>
        <taxon>Micrococcales</taxon>
        <taxon>Microbacteriaceae</taxon>
        <taxon>Microbacterium</taxon>
    </lineage>
</organism>
<accession>A0ABU0Z0L5</accession>